<evidence type="ECO:0000313" key="2">
    <source>
        <dbReference type="Proteomes" id="UP001303236"/>
    </source>
</evidence>
<proteinExistence type="predicted"/>
<sequence>MPTAHCADGIESALVVEVEIGTGPGTGATGGAPDDGLIARIVDEAGCDCTGRA</sequence>
<reference evidence="1 2" key="1">
    <citation type="submission" date="2023-09" db="EMBL/GenBank/DDBJ databases">
        <title>Genome completion map analysis of the actinomycetes C11-1.</title>
        <authorList>
            <person name="Qin P."/>
            <person name="Guan P."/>
        </authorList>
    </citation>
    <scope>NUCLEOTIDE SEQUENCE [LARGE SCALE GENOMIC DNA]</scope>
    <source>
        <strain evidence="1 2">C11-1</strain>
    </source>
</reference>
<dbReference type="Proteomes" id="UP001303236">
    <property type="component" value="Chromosome"/>
</dbReference>
<protein>
    <submittedName>
        <fullName evidence="1">Uncharacterized protein</fullName>
    </submittedName>
</protein>
<accession>A0ABY9W2W0</accession>
<dbReference type="EMBL" id="CP134500">
    <property type="protein sequence ID" value="WNF30135.1"/>
    <property type="molecule type" value="Genomic_DNA"/>
</dbReference>
<gene>
    <name evidence="1" type="ORF">RI138_26725</name>
</gene>
<organism evidence="1 2">
    <name type="scientific">Streptomyces durocortorensis</name>
    <dbReference type="NCBI Taxonomy" id="2811104"/>
    <lineage>
        <taxon>Bacteria</taxon>
        <taxon>Bacillati</taxon>
        <taxon>Actinomycetota</taxon>
        <taxon>Actinomycetes</taxon>
        <taxon>Kitasatosporales</taxon>
        <taxon>Streptomycetaceae</taxon>
        <taxon>Streptomyces</taxon>
    </lineage>
</organism>
<keyword evidence="2" id="KW-1185">Reference proteome</keyword>
<evidence type="ECO:0000313" key="1">
    <source>
        <dbReference type="EMBL" id="WNF30135.1"/>
    </source>
</evidence>
<name>A0ABY9W2W0_9ACTN</name>